<evidence type="ECO:0000313" key="4">
    <source>
        <dbReference type="Proteomes" id="UP001596990"/>
    </source>
</evidence>
<organism evidence="3 4">
    <name type="scientific">Thalassobacillus hwangdonensis</name>
    <dbReference type="NCBI Taxonomy" id="546108"/>
    <lineage>
        <taxon>Bacteria</taxon>
        <taxon>Bacillati</taxon>
        <taxon>Bacillota</taxon>
        <taxon>Bacilli</taxon>
        <taxon>Bacillales</taxon>
        <taxon>Bacillaceae</taxon>
        <taxon>Thalassobacillus</taxon>
    </lineage>
</organism>
<sequence length="133" mass="14288">MKEAVLDRVNADPYAKFLGISVDHVGEGEAKASMTITENHMNFHGAANGGAIFSLADVVFAIASNSYGQTAVGINVNMNYMRAGMLGDTVTATATEESKNPKLGLYRMIVKNQHGELLATADGMVYRKKEQFA</sequence>
<dbReference type="Gene3D" id="3.10.129.10">
    <property type="entry name" value="Hotdog Thioesterase"/>
    <property type="match status" value="1"/>
</dbReference>
<dbReference type="CDD" id="cd03443">
    <property type="entry name" value="PaaI_thioesterase"/>
    <property type="match status" value="1"/>
</dbReference>
<dbReference type="Proteomes" id="UP001596990">
    <property type="component" value="Unassembled WGS sequence"/>
</dbReference>
<dbReference type="EMBL" id="JBHTKL010000006">
    <property type="protein sequence ID" value="MFD1020695.1"/>
    <property type="molecule type" value="Genomic_DNA"/>
</dbReference>
<dbReference type="InterPro" id="IPR052723">
    <property type="entry name" value="Acyl-CoA_thioesterase_PaaI"/>
</dbReference>
<gene>
    <name evidence="3" type="ORF">ACFQ2J_16020</name>
</gene>
<protein>
    <submittedName>
        <fullName evidence="3">Hotdog fold thioesterase</fullName>
    </submittedName>
</protein>
<evidence type="ECO:0000256" key="1">
    <source>
        <dbReference type="ARBA" id="ARBA00022801"/>
    </source>
</evidence>
<comment type="caution">
    <text evidence="3">The sequence shown here is derived from an EMBL/GenBank/DDBJ whole genome shotgun (WGS) entry which is preliminary data.</text>
</comment>
<feature type="domain" description="Thioesterase" evidence="2">
    <location>
        <begin position="44"/>
        <end position="118"/>
    </location>
</feature>
<proteinExistence type="predicted"/>
<dbReference type="NCBIfam" id="TIGR00369">
    <property type="entry name" value="unchar_dom_1"/>
    <property type="match status" value="1"/>
</dbReference>
<evidence type="ECO:0000313" key="3">
    <source>
        <dbReference type="EMBL" id="MFD1020695.1"/>
    </source>
</evidence>
<accession>A0ABW3L674</accession>
<reference evidence="4" key="1">
    <citation type="journal article" date="2019" name="Int. J. Syst. Evol. Microbiol.">
        <title>The Global Catalogue of Microorganisms (GCM) 10K type strain sequencing project: providing services to taxonomists for standard genome sequencing and annotation.</title>
        <authorList>
            <consortium name="The Broad Institute Genomics Platform"/>
            <consortium name="The Broad Institute Genome Sequencing Center for Infectious Disease"/>
            <person name="Wu L."/>
            <person name="Ma J."/>
        </authorList>
    </citation>
    <scope>NUCLEOTIDE SEQUENCE [LARGE SCALE GENOMIC DNA]</scope>
    <source>
        <strain evidence="4">CCUG 56607</strain>
    </source>
</reference>
<dbReference type="RefSeq" id="WP_386062839.1">
    <property type="nucleotide sequence ID" value="NZ_JBHTKL010000006.1"/>
</dbReference>
<dbReference type="Pfam" id="PF03061">
    <property type="entry name" value="4HBT"/>
    <property type="match status" value="1"/>
</dbReference>
<evidence type="ECO:0000259" key="2">
    <source>
        <dbReference type="Pfam" id="PF03061"/>
    </source>
</evidence>
<keyword evidence="1" id="KW-0378">Hydrolase</keyword>
<keyword evidence="4" id="KW-1185">Reference proteome</keyword>
<name>A0ABW3L674_9BACI</name>
<dbReference type="InterPro" id="IPR029069">
    <property type="entry name" value="HotDog_dom_sf"/>
</dbReference>
<dbReference type="PANTHER" id="PTHR42856:SF1">
    <property type="entry name" value="ACYL-COENZYME A THIOESTERASE PAAI"/>
    <property type="match status" value="1"/>
</dbReference>
<dbReference type="SUPFAM" id="SSF54637">
    <property type="entry name" value="Thioesterase/thiol ester dehydrase-isomerase"/>
    <property type="match status" value="1"/>
</dbReference>
<dbReference type="PANTHER" id="PTHR42856">
    <property type="entry name" value="ACYL-COENZYME A THIOESTERASE PAAI"/>
    <property type="match status" value="1"/>
</dbReference>
<dbReference type="InterPro" id="IPR006683">
    <property type="entry name" value="Thioestr_dom"/>
</dbReference>
<dbReference type="InterPro" id="IPR003736">
    <property type="entry name" value="PAAI_dom"/>
</dbReference>